<evidence type="ECO:0000256" key="5">
    <source>
        <dbReference type="ARBA" id="ARBA00022526"/>
    </source>
</evidence>
<dbReference type="OrthoDB" id="8300170at2759"/>
<dbReference type="GO" id="GO:0006166">
    <property type="term" value="P:purine ribonucleoside salvage"/>
    <property type="evidence" value="ECO:0007669"/>
    <property type="project" value="TreeGrafter"/>
</dbReference>
<evidence type="ECO:0000313" key="17">
    <source>
        <dbReference type="Proteomes" id="UP000799439"/>
    </source>
</evidence>
<proteinExistence type="inferred from homology"/>
<comment type="caution">
    <text evidence="16">The sequence shown here is derived from an EMBL/GenBank/DDBJ whole genome shotgun (WGS) entry which is preliminary data.</text>
</comment>
<keyword evidence="10" id="KW-0119">Carbohydrate metabolism</keyword>
<keyword evidence="9" id="KW-0413">Isomerase</keyword>
<dbReference type="GO" id="GO:0006006">
    <property type="term" value="P:glucose metabolic process"/>
    <property type="evidence" value="ECO:0007669"/>
    <property type="project" value="UniProtKB-KW"/>
</dbReference>
<dbReference type="Pfam" id="PF02878">
    <property type="entry name" value="PGM_PMM_I"/>
    <property type="match status" value="1"/>
</dbReference>
<dbReference type="SUPFAM" id="SSF55957">
    <property type="entry name" value="Phosphoglucomutase, C-terminal domain"/>
    <property type="match status" value="1"/>
</dbReference>
<keyword evidence="5" id="KW-0313">Glucose metabolism</keyword>
<name>A0A9P4IUC3_9PEZI</name>
<dbReference type="GO" id="GO:0005634">
    <property type="term" value="C:nucleus"/>
    <property type="evidence" value="ECO:0007669"/>
    <property type="project" value="TreeGrafter"/>
</dbReference>
<evidence type="ECO:0000259" key="14">
    <source>
        <dbReference type="Pfam" id="PF02879"/>
    </source>
</evidence>
<evidence type="ECO:0000256" key="6">
    <source>
        <dbReference type="ARBA" id="ARBA00022553"/>
    </source>
</evidence>
<dbReference type="EMBL" id="ML996090">
    <property type="protein sequence ID" value="KAF2150128.1"/>
    <property type="molecule type" value="Genomic_DNA"/>
</dbReference>
<dbReference type="SUPFAM" id="SSF53738">
    <property type="entry name" value="Phosphoglucomutase, first 3 domains"/>
    <property type="match status" value="3"/>
</dbReference>
<dbReference type="CDD" id="cd05799">
    <property type="entry name" value="PGM2"/>
    <property type="match status" value="1"/>
</dbReference>
<dbReference type="Pfam" id="PF00408">
    <property type="entry name" value="PGM_PMM_IV"/>
    <property type="match status" value="1"/>
</dbReference>
<dbReference type="Pfam" id="PF02879">
    <property type="entry name" value="PGM_PMM_II"/>
    <property type="match status" value="1"/>
</dbReference>
<evidence type="ECO:0000259" key="12">
    <source>
        <dbReference type="Pfam" id="PF00408"/>
    </source>
</evidence>
<evidence type="ECO:0000256" key="9">
    <source>
        <dbReference type="ARBA" id="ARBA00023235"/>
    </source>
</evidence>
<dbReference type="PANTHER" id="PTHR45745">
    <property type="entry name" value="PHOSPHOMANNOMUTASE 45A"/>
    <property type="match status" value="1"/>
</dbReference>
<accession>A0A9P4IUC3</accession>
<dbReference type="InterPro" id="IPR005844">
    <property type="entry name" value="A-D-PHexomutase_a/b/a-I"/>
</dbReference>
<evidence type="ECO:0008006" key="18">
    <source>
        <dbReference type="Google" id="ProtNLM"/>
    </source>
</evidence>
<evidence type="ECO:0000259" key="13">
    <source>
        <dbReference type="Pfam" id="PF02878"/>
    </source>
</evidence>
<organism evidence="16 17">
    <name type="scientific">Myriangium duriaei CBS 260.36</name>
    <dbReference type="NCBI Taxonomy" id="1168546"/>
    <lineage>
        <taxon>Eukaryota</taxon>
        <taxon>Fungi</taxon>
        <taxon>Dikarya</taxon>
        <taxon>Ascomycota</taxon>
        <taxon>Pezizomycotina</taxon>
        <taxon>Dothideomycetes</taxon>
        <taxon>Dothideomycetidae</taxon>
        <taxon>Myriangiales</taxon>
        <taxon>Myriangiaceae</taxon>
        <taxon>Myriangium</taxon>
    </lineage>
</organism>
<comment type="subcellular location">
    <subcellularLocation>
        <location evidence="2">Cytoplasm</location>
    </subcellularLocation>
</comment>
<dbReference type="Gene3D" id="3.30.310.50">
    <property type="entry name" value="Alpha-D-phosphohexomutase, C-terminal domain"/>
    <property type="match status" value="1"/>
</dbReference>
<dbReference type="GO" id="GO:0008973">
    <property type="term" value="F:phosphopentomutase activity"/>
    <property type="evidence" value="ECO:0007669"/>
    <property type="project" value="TreeGrafter"/>
</dbReference>
<dbReference type="InterPro" id="IPR016066">
    <property type="entry name" value="A-D-PHexomutase_CS"/>
</dbReference>
<feature type="domain" description="Alpha-D-phosphohexomutase alpha/beta/alpha" evidence="15">
    <location>
        <begin position="276"/>
        <end position="400"/>
    </location>
</feature>
<dbReference type="InterPro" id="IPR005845">
    <property type="entry name" value="A-D-PHexomutase_a/b/a-II"/>
</dbReference>
<dbReference type="AlphaFoldDB" id="A0A9P4IUC3"/>
<keyword evidence="17" id="KW-1185">Reference proteome</keyword>
<dbReference type="InterPro" id="IPR036900">
    <property type="entry name" value="A-D-PHexomutase_C_sf"/>
</dbReference>
<evidence type="ECO:0000256" key="10">
    <source>
        <dbReference type="ARBA" id="ARBA00023277"/>
    </source>
</evidence>
<protein>
    <recommendedName>
        <fullName evidence="18">Phosphoglucomutase</fullName>
    </recommendedName>
</protein>
<sequence length="529" mass="57111">MSAGFSRMNNLTVIQASSGLAEYILSSIPSATSKGIVLGHDARHNSSTFALHTAAVFLSKGFKVYWLGQCHTPLVPFSVGKYSTAGGVMVTASHNPKADNGYKVYWANGCQIIPPHDVGIAASIEANLHPSDAAWNVTNLFDRFSSHVHHVHAEAQAEYVSRVAHASGWSTGAATRHANAGSFTYTPMHGVGLPAFTAMLESIGLSDSMHVVPSQAHPDPEFSTVKFPNPEEKGALNAAIEVATQNGDSIIIANDPDADRFAAAQLVDGTWRQFTGNQLGVLLGSFVLEQHRPVEGKNLAMLASAVSSRMLAHIARSKGEFHFTETLTGFKWLGNVAKDLDAQGYSAAYAYEEAIGFMLSEVVYDKDGVAAAALFLAAMHGWAARGVTPWERLQELYSTYGCFEEANTYLVSPSPDTTRKVFEEVREKKPAAVGGMKINRWRDLTVGYDSATQDGKPTLPVDPSAQMITVELEGDVVFTVRGSGTEPKIKLYIEGRGETAAEAKQKAMLTLKAVVDEWFCPEKWGLRLA</sequence>
<dbReference type="Proteomes" id="UP000799439">
    <property type="component" value="Unassembled WGS sequence"/>
</dbReference>
<dbReference type="Pfam" id="PF02880">
    <property type="entry name" value="PGM_PMM_III"/>
    <property type="match status" value="1"/>
</dbReference>
<dbReference type="GO" id="GO:0005737">
    <property type="term" value="C:cytoplasm"/>
    <property type="evidence" value="ECO:0007669"/>
    <property type="project" value="UniProtKB-SubCell"/>
</dbReference>
<keyword evidence="6" id="KW-0597">Phosphoprotein</keyword>
<evidence type="ECO:0000256" key="7">
    <source>
        <dbReference type="ARBA" id="ARBA00022723"/>
    </source>
</evidence>
<dbReference type="FunFam" id="3.40.120.10:FF:000035">
    <property type="entry name" value="Pgm3p"/>
    <property type="match status" value="1"/>
</dbReference>
<comment type="similarity">
    <text evidence="3 11">Belongs to the phosphohexose mutase family.</text>
</comment>
<evidence type="ECO:0000256" key="8">
    <source>
        <dbReference type="ARBA" id="ARBA00022842"/>
    </source>
</evidence>
<keyword evidence="8 11" id="KW-0460">Magnesium</keyword>
<dbReference type="PROSITE" id="PS00710">
    <property type="entry name" value="PGM_PMM"/>
    <property type="match status" value="1"/>
</dbReference>
<dbReference type="InterPro" id="IPR005843">
    <property type="entry name" value="A-D-PHexomutase_C"/>
</dbReference>
<evidence type="ECO:0000256" key="2">
    <source>
        <dbReference type="ARBA" id="ARBA00004496"/>
    </source>
</evidence>
<evidence type="ECO:0000256" key="1">
    <source>
        <dbReference type="ARBA" id="ARBA00001946"/>
    </source>
</evidence>
<dbReference type="Gene3D" id="3.40.120.10">
    <property type="entry name" value="Alpha-D-Glucose-1,6-Bisphosphate, subunit A, domain 3"/>
    <property type="match status" value="3"/>
</dbReference>
<evidence type="ECO:0000256" key="11">
    <source>
        <dbReference type="RuleBase" id="RU004326"/>
    </source>
</evidence>
<evidence type="ECO:0000313" key="16">
    <source>
        <dbReference type="EMBL" id="KAF2150128.1"/>
    </source>
</evidence>
<feature type="domain" description="Alpha-D-phosphohexomutase alpha/beta/alpha" evidence="14">
    <location>
        <begin position="158"/>
        <end position="264"/>
    </location>
</feature>
<keyword evidence="7 11" id="KW-0479">Metal-binding</keyword>
<dbReference type="GO" id="GO:0000287">
    <property type="term" value="F:magnesium ion binding"/>
    <property type="evidence" value="ECO:0007669"/>
    <property type="project" value="InterPro"/>
</dbReference>
<dbReference type="PANTHER" id="PTHR45745:SF1">
    <property type="entry name" value="PHOSPHOGLUCOMUTASE 2B-RELATED"/>
    <property type="match status" value="1"/>
</dbReference>
<dbReference type="InterPro" id="IPR005846">
    <property type="entry name" value="A-D-PHexomutase_a/b/a-III"/>
</dbReference>
<evidence type="ECO:0000256" key="3">
    <source>
        <dbReference type="ARBA" id="ARBA00010231"/>
    </source>
</evidence>
<keyword evidence="4" id="KW-0963">Cytoplasm</keyword>
<gene>
    <name evidence="16" type="ORF">K461DRAFT_281388</name>
</gene>
<dbReference type="InterPro" id="IPR016055">
    <property type="entry name" value="A-D-PHexomutase_a/b/a-I/II/III"/>
</dbReference>
<feature type="domain" description="Alpha-D-phosphohexomutase alpha/beta/alpha" evidence="13">
    <location>
        <begin position="6"/>
        <end position="127"/>
    </location>
</feature>
<evidence type="ECO:0000259" key="15">
    <source>
        <dbReference type="Pfam" id="PF02880"/>
    </source>
</evidence>
<evidence type="ECO:0000256" key="4">
    <source>
        <dbReference type="ARBA" id="ARBA00022490"/>
    </source>
</evidence>
<feature type="domain" description="Alpha-D-phosphohexomutase C-terminal" evidence="12">
    <location>
        <begin position="473"/>
        <end position="509"/>
    </location>
</feature>
<comment type="cofactor">
    <cofactor evidence="1">
        <name>Mg(2+)</name>
        <dbReference type="ChEBI" id="CHEBI:18420"/>
    </cofactor>
</comment>
<reference evidence="16" key="1">
    <citation type="journal article" date="2020" name="Stud. Mycol.">
        <title>101 Dothideomycetes genomes: a test case for predicting lifestyles and emergence of pathogens.</title>
        <authorList>
            <person name="Haridas S."/>
            <person name="Albert R."/>
            <person name="Binder M."/>
            <person name="Bloem J."/>
            <person name="Labutti K."/>
            <person name="Salamov A."/>
            <person name="Andreopoulos B."/>
            <person name="Baker S."/>
            <person name="Barry K."/>
            <person name="Bills G."/>
            <person name="Bluhm B."/>
            <person name="Cannon C."/>
            <person name="Castanera R."/>
            <person name="Culley D."/>
            <person name="Daum C."/>
            <person name="Ezra D."/>
            <person name="Gonzalez J."/>
            <person name="Henrissat B."/>
            <person name="Kuo A."/>
            <person name="Liang C."/>
            <person name="Lipzen A."/>
            <person name="Lutzoni F."/>
            <person name="Magnuson J."/>
            <person name="Mondo S."/>
            <person name="Nolan M."/>
            <person name="Ohm R."/>
            <person name="Pangilinan J."/>
            <person name="Park H.-J."/>
            <person name="Ramirez L."/>
            <person name="Alfaro M."/>
            <person name="Sun H."/>
            <person name="Tritt A."/>
            <person name="Yoshinaga Y."/>
            <person name="Zwiers L.-H."/>
            <person name="Turgeon B."/>
            <person name="Goodwin S."/>
            <person name="Spatafora J."/>
            <person name="Crous P."/>
            <person name="Grigoriev I."/>
        </authorList>
    </citation>
    <scope>NUCLEOTIDE SEQUENCE</scope>
    <source>
        <strain evidence="16">CBS 260.36</strain>
    </source>
</reference>